<protein>
    <submittedName>
        <fullName evidence="10">Predicted arabinose efflux permease, MFS family</fullName>
    </submittedName>
</protein>
<evidence type="ECO:0000256" key="2">
    <source>
        <dbReference type="ARBA" id="ARBA00008335"/>
    </source>
</evidence>
<keyword evidence="7 8" id="KW-0472">Membrane</keyword>
<evidence type="ECO:0000256" key="8">
    <source>
        <dbReference type="SAM" id="Phobius"/>
    </source>
</evidence>
<keyword evidence="4" id="KW-1003">Cell membrane</keyword>
<feature type="transmembrane region" description="Helical" evidence="8">
    <location>
        <begin position="94"/>
        <end position="115"/>
    </location>
</feature>
<feature type="transmembrane region" description="Helical" evidence="8">
    <location>
        <begin position="353"/>
        <end position="374"/>
    </location>
</feature>
<keyword evidence="11" id="KW-1185">Reference proteome</keyword>
<dbReference type="GO" id="GO:0005886">
    <property type="term" value="C:plasma membrane"/>
    <property type="evidence" value="ECO:0007669"/>
    <property type="project" value="UniProtKB-SubCell"/>
</dbReference>
<dbReference type="InterPro" id="IPR036259">
    <property type="entry name" value="MFS_trans_sf"/>
</dbReference>
<dbReference type="PROSITE" id="PS50850">
    <property type="entry name" value="MFS"/>
    <property type="match status" value="1"/>
</dbReference>
<dbReference type="PANTHER" id="PTHR43271">
    <property type="entry name" value="BLL2771 PROTEIN"/>
    <property type="match status" value="1"/>
</dbReference>
<dbReference type="InterPro" id="IPR005829">
    <property type="entry name" value="Sugar_transporter_CS"/>
</dbReference>
<evidence type="ECO:0000256" key="7">
    <source>
        <dbReference type="ARBA" id="ARBA00023136"/>
    </source>
</evidence>
<evidence type="ECO:0000313" key="11">
    <source>
        <dbReference type="Proteomes" id="UP000198677"/>
    </source>
</evidence>
<evidence type="ECO:0000256" key="4">
    <source>
        <dbReference type="ARBA" id="ARBA00022475"/>
    </source>
</evidence>
<proteinExistence type="inferred from homology"/>
<dbReference type="InterPro" id="IPR011701">
    <property type="entry name" value="MFS"/>
</dbReference>
<dbReference type="PANTHER" id="PTHR43271:SF2">
    <property type="entry name" value="BLL2771 PROTEIN"/>
    <property type="match status" value="1"/>
</dbReference>
<feature type="transmembrane region" description="Helical" evidence="8">
    <location>
        <begin position="182"/>
        <end position="202"/>
    </location>
</feature>
<dbReference type="SUPFAM" id="SSF103473">
    <property type="entry name" value="MFS general substrate transporter"/>
    <property type="match status" value="1"/>
</dbReference>
<evidence type="ECO:0000256" key="1">
    <source>
        <dbReference type="ARBA" id="ARBA00004651"/>
    </source>
</evidence>
<comment type="similarity">
    <text evidence="2">Belongs to the major facilitator superfamily.</text>
</comment>
<evidence type="ECO:0000256" key="6">
    <source>
        <dbReference type="ARBA" id="ARBA00022989"/>
    </source>
</evidence>
<dbReference type="InterPro" id="IPR020846">
    <property type="entry name" value="MFS_dom"/>
</dbReference>
<dbReference type="Proteomes" id="UP000198677">
    <property type="component" value="Unassembled WGS sequence"/>
</dbReference>
<evidence type="ECO:0000256" key="3">
    <source>
        <dbReference type="ARBA" id="ARBA00022448"/>
    </source>
</evidence>
<dbReference type="PROSITE" id="PS00216">
    <property type="entry name" value="SUGAR_TRANSPORT_1"/>
    <property type="match status" value="1"/>
</dbReference>
<evidence type="ECO:0000259" key="9">
    <source>
        <dbReference type="PROSITE" id="PS50850"/>
    </source>
</evidence>
<feature type="transmembrane region" description="Helical" evidence="8">
    <location>
        <begin position="299"/>
        <end position="315"/>
    </location>
</feature>
<gene>
    <name evidence="10" type="ORF">SAMN05444583_102149</name>
</gene>
<name>A0A1H7HMK3_9NOCA</name>
<evidence type="ECO:0000313" key="10">
    <source>
        <dbReference type="EMBL" id="SEK50692.1"/>
    </source>
</evidence>
<dbReference type="EMBL" id="FOAW01000002">
    <property type="protein sequence ID" value="SEK50692.1"/>
    <property type="molecule type" value="Genomic_DNA"/>
</dbReference>
<dbReference type="Pfam" id="PF07690">
    <property type="entry name" value="MFS_1"/>
    <property type="match status" value="1"/>
</dbReference>
<feature type="transmembrane region" description="Helical" evidence="8">
    <location>
        <begin position="150"/>
        <end position="170"/>
    </location>
</feature>
<keyword evidence="3" id="KW-0813">Transport</keyword>
<feature type="domain" description="Major facilitator superfamily (MFS) profile" evidence="9">
    <location>
        <begin position="28"/>
        <end position="405"/>
    </location>
</feature>
<feature type="transmembrane region" description="Helical" evidence="8">
    <location>
        <begin position="62"/>
        <end position="82"/>
    </location>
</feature>
<keyword evidence="6 8" id="KW-1133">Transmembrane helix</keyword>
<feature type="transmembrane region" description="Helical" evidence="8">
    <location>
        <begin position="268"/>
        <end position="287"/>
    </location>
</feature>
<sequence>MSSQLPSDLAAAPAAATAEPHWAPTGRTVGLICLAGVLVVGQLYVVLPLLDALAREWGAARAAVTWTTTCFGLAYALGFLVTGPLSDRWGRRPVIVGGLLATSVTTLLVALAPSLELGLTARIAQGATASLFAPAAFAYLAEHIEPRRRVLALTCLTSSFLAAGVLAQVASQAAAAAWGPSAIFLLSSVGFVLVGAAAWFVLQPRAPSPAPRANEPSGLRASFRPFAGLLRNPVSALLFASCISVLGVFVGLYTGIQLSPPDGIGDGAMLALRASALPAMVAVPLLAGRLAGVAPTTRVVAALLAAAITAAATIAPFGGVWVALCLLLFVAAIAVAAPALVQAIAERAGPARGAATSLYTFTLFLGASTGPQLANLLAGAGYWAVAGAMSAVALAGAGLAYASTRVG</sequence>
<accession>A0A1H7HMK3</accession>
<feature type="transmembrane region" description="Helical" evidence="8">
    <location>
        <begin position="234"/>
        <end position="256"/>
    </location>
</feature>
<feature type="transmembrane region" description="Helical" evidence="8">
    <location>
        <begin position="29"/>
        <end position="50"/>
    </location>
</feature>
<dbReference type="Gene3D" id="1.20.1250.20">
    <property type="entry name" value="MFS general substrate transporter like domains"/>
    <property type="match status" value="1"/>
</dbReference>
<comment type="subcellular location">
    <subcellularLocation>
        <location evidence="1">Cell membrane</location>
        <topology evidence="1">Multi-pass membrane protein</topology>
    </subcellularLocation>
</comment>
<keyword evidence="5 8" id="KW-0812">Transmembrane</keyword>
<organism evidence="10 11">
    <name type="scientific">Rhodococcus maanshanensis</name>
    <dbReference type="NCBI Taxonomy" id="183556"/>
    <lineage>
        <taxon>Bacteria</taxon>
        <taxon>Bacillati</taxon>
        <taxon>Actinomycetota</taxon>
        <taxon>Actinomycetes</taxon>
        <taxon>Mycobacteriales</taxon>
        <taxon>Nocardiaceae</taxon>
        <taxon>Rhodococcus</taxon>
    </lineage>
</organism>
<dbReference type="AlphaFoldDB" id="A0A1H7HMK3"/>
<dbReference type="RefSeq" id="WP_072750483.1">
    <property type="nucleotide sequence ID" value="NZ_FOAW01000002.1"/>
</dbReference>
<dbReference type="GO" id="GO:0022857">
    <property type="term" value="F:transmembrane transporter activity"/>
    <property type="evidence" value="ECO:0007669"/>
    <property type="project" value="InterPro"/>
</dbReference>
<reference evidence="11" key="1">
    <citation type="submission" date="2016-10" db="EMBL/GenBank/DDBJ databases">
        <authorList>
            <person name="Varghese N."/>
            <person name="Submissions S."/>
        </authorList>
    </citation>
    <scope>NUCLEOTIDE SEQUENCE [LARGE SCALE GENOMIC DNA]</scope>
    <source>
        <strain evidence="11">DSM 44675</strain>
    </source>
</reference>
<feature type="transmembrane region" description="Helical" evidence="8">
    <location>
        <begin position="380"/>
        <end position="402"/>
    </location>
</feature>
<evidence type="ECO:0000256" key="5">
    <source>
        <dbReference type="ARBA" id="ARBA00022692"/>
    </source>
</evidence>
<feature type="transmembrane region" description="Helical" evidence="8">
    <location>
        <begin position="321"/>
        <end position="341"/>
    </location>
</feature>